<proteinExistence type="inferred from homology"/>
<keyword evidence="4" id="KW-1133">Transmembrane helix</keyword>
<dbReference type="PANTHER" id="PTHR21481">
    <property type="entry name" value="PROTEIN CLEC16A"/>
    <property type="match status" value="1"/>
</dbReference>
<protein>
    <submittedName>
        <fullName evidence="8">FPL domain-containing protein</fullName>
    </submittedName>
</protein>
<keyword evidence="2" id="KW-0072">Autophagy</keyword>
<dbReference type="GO" id="GO:0005794">
    <property type="term" value="C:Golgi apparatus"/>
    <property type="evidence" value="ECO:0007669"/>
    <property type="project" value="TreeGrafter"/>
</dbReference>
<dbReference type="GO" id="GO:0016197">
    <property type="term" value="P:endosomal transport"/>
    <property type="evidence" value="ECO:0007669"/>
    <property type="project" value="TreeGrafter"/>
</dbReference>
<dbReference type="GO" id="GO:0005770">
    <property type="term" value="C:late endosome"/>
    <property type="evidence" value="ECO:0007669"/>
    <property type="project" value="TreeGrafter"/>
</dbReference>
<name>A0A5S6QMS8_TRIMR</name>
<feature type="transmembrane region" description="Helical" evidence="4">
    <location>
        <begin position="308"/>
        <end position="329"/>
    </location>
</feature>
<keyword evidence="4" id="KW-0472">Membrane</keyword>
<evidence type="ECO:0000259" key="5">
    <source>
        <dbReference type="Pfam" id="PF09758"/>
    </source>
</evidence>
<feature type="domain" description="FPL" evidence="5">
    <location>
        <begin position="49"/>
        <end position="196"/>
    </location>
</feature>
<evidence type="ECO:0000256" key="4">
    <source>
        <dbReference type="SAM" id="Phobius"/>
    </source>
</evidence>
<accession>A0A5S6QMS8</accession>
<feature type="domain" description="CLEC16A/TT9 C-terminal" evidence="6">
    <location>
        <begin position="394"/>
        <end position="750"/>
    </location>
</feature>
<dbReference type="GO" id="GO:0007034">
    <property type="term" value="P:vacuolar transport"/>
    <property type="evidence" value="ECO:0007669"/>
    <property type="project" value="TreeGrafter"/>
</dbReference>
<dbReference type="GO" id="GO:0006914">
    <property type="term" value="P:autophagy"/>
    <property type="evidence" value="ECO:0007669"/>
    <property type="project" value="UniProtKB-KW"/>
</dbReference>
<dbReference type="Pfam" id="PF09758">
    <property type="entry name" value="FPL"/>
    <property type="match status" value="1"/>
</dbReference>
<evidence type="ECO:0000256" key="2">
    <source>
        <dbReference type="ARBA" id="ARBA00023006"/>
    </source>
</evidence>
<comment type="similarity">
    <text evidence="1">Belongs to the CLEC16A/gop-1 family.</text>
</comment>
<dbReference type="InterPro" id="IPR039272">
    <property type="entry name" value="CLEC16A/TT9"/>
</dbReference>
<dbReference type="STRING" id="70415.A0A5S6QMS8"/>
<evidence type="ECO:0000256" key="1">
    <source>
        <dbReference type="ARBA" id="ARBA00006441"/>
    </source>
</evidence>
<feature type="compositionally biased region" description="Low complexity" evidence="3">
    <location>
        <begin position="792"/>
        <end position="815"/>
    </location>
</feature>
<feature type="region of interest" description="Disordered" evidence="3">
    <location>
        <begin position="785"/>
        <end position="818"/>
    </location>
</feature>
<dbReference type="InterPro" id="IPR019155">
    <property type="entry name" value="CLEC16A/TT9_N"/>
</dbReference>
<sequence length="948" mass="106402">MPKGRLFTSGGIWKPKNPHSLEYLKYLYSLLTKNAIVTEQNRSLLVEALRLISEILIWGDQNDSTVFDFFLEKNMLAFFLFIMRQKCGRYVCLQLLQTLNILFENIRHETSLYYLLSNNHVNSIITHRFDFSDEEILAYYISFLKTLSFKLNPNTVHFFFNEHTNDFPLYTEAIKFFNHGESMVRIAVRTLTLNVFRVNDHQVIHFIRDKTAVPYFSNLVWFIRQRANEINVLVENASWSSLSRLEDLTAEHQDHIHYLNDILCLQVEDLNEVLIDQILSKLFLPVYFNSLYFNQEPEMAAMDQETPFSFLVALFLLTQIFVIITHTALVERMARILLLGGAKYRKQKPTSSNDNSLSQEANSPLQCNDASAFDLMPSAVVGEYETNNSDVQSFGGKSRDFISIASSALECSDTDQVCYFLLCLLLAIGENEGVSPAVIECTQILTNGDKANVEVEPVFISLVLRLISRATKEDVCVRLATVQLCSALLKRLNVTSSRNKKAIKLHMSQLSTLQSDVRLKLAPYTESLDIFVELFEEQLAQLKRPPFSVASFSSNPIMLIPPASLPVSVDLCYRTAFTDLERVKKLLSVYIILTQLLAELQCQPDPLASVLEPRPRVKIGDCLNIANSDLLACAVIHQDGSRNQQFLVVGGSQLLFVEPDTCKVGWGIVRFVADLEKSEVRCEGDNRTLQLIVHTVISKLDGTKTPTFSAKLMFNDHIRCLAARQRLVKGCGQNRKIRLSTVCRLLELPCPSNDGRSSPARLVNVPAGKVAQSLPGLVVKHHANAAEKSSAGRRGLSRSSFDRCTPSTSSCDSPTEMSVRTRLQGLGDKEHCTERADLNLSFDYSARRSRSASPHLVALYSLADLVDRSFSIKEADGSSLQYHSRFPVDCTSAKPPLVQETKCIDIDYATEASAALTPKRRGNSTKTAEVGLPCEEPSGQSKSRPSTH</sequence>
<dbReference type="Proteomes" id="UP000046395">
    <property type="component" value="Unassembled WGS sequence"/>
</dbReference>
<dbReference type="AlphaFoldDB" id="A0A5S6QMS8"/>
<feature type="compositionally biased region" description="Polar residues" evidence="3">
    <location>
        <begin position="938"/>
        <end position="948"/>
    </location>
</feature>
<organism evidence="7 8">
    <name type="scientific">Trichuris muris</name>
    <name type="common">Mouse whipworm</name>
    <dbReference type="NCBI Taxonomy" id="70415"/>
    <lineage>
        <taxon>Eukaryota</taxon>
        <taxon>Metazoa</taxon>
        <taxon>Ecdysozoa</taxon>
        <taxon>Nematoda</taxon>
        <taxon>Enoplea</taxon>
        <taxon>Dorylaimia</taxon>
        <taxon>Trichinellida</taxon>
        <taxon>Trichuridae</taxon>
        <taxon>Trichuris</taxon>
    </lineage>
</organism>
<dbReference type="Pfam" id="PF19439">
    <property type="entry name" value="CLEC16A_C"/>
    <property type="match status" value="2"/>
</dbReference>
<dbReference type="WBParaSite" id="TMUE_2000008525.1">
    <property type="protein sequence ID" value="TMUE_2000008525.1"/>
    <property type="gene ID" value="WBGene00293362"/>
</dbReference>
<dbReference type="InterPro" id="IPR045820">
    <property type="entry name" value="CLEC16A/TT9_C"/>
</dbReference>
<feature type="domain" description="CLEC16A/TT9 C-terminal" evidence="6">
    <location>
        <begin position="244"/>
        <end position="344"/>
    </location>
</feature>
<dbReference type="GO" id="GO:1901096">
    <property type="term" value="P:regulation of autophagosome maturation"/>
    <property type="evidence" value="ECO:0007669"/>
    <property type="project" value="TreeGrafter"/>
</dbReference>
<evidence type="ECO:0000313" key="8">
    <source>
        <dbReference type="WBParaSite" id="TMUE_2000008525.1"/>
    </source>
</evidence>
<evidence type="ECO:0000313" key="7">
    <source>
        <dbReference type="Proteomes" id="UP000046395"/>
    </source>
</evidence>
<evidence type="ECO:0000259" key="6">
    <source>
        <dbReference type="Pfam" id="PF19439"/>
    </source>
</evidence>
<dbReference type="PANTHER" id="PTHR21481:SF0">
    <property type="entry name" value="PROTEIN CLEC16A"/>
    <property type="match status" value="1"/>
</dbReference>
<feature type="region of interest" description="Disordered" evidence="3">
    <location>
        <begin position="916"/>
        <end position="948"/>
    </location>
</feature>
<keyword evidence="4" id="KW-0812">Transmembrane</keyword>
<keyword evidence="7" id="KW-1185">Reference proteome</keyword>
<evidence type="ECO:0000256" key="3">
    <source>
        <dbReference type="SAM" id="MobiDB-lite"/>
    </source>
</evidence>
<reference evidence="8" key="1">
    <citation type="submission" date="2019-12" db="UniProtKB">
        <authorList>
            <consortium name="WormBaseParasite"/>
        </authorList>
    </citation>
    <scope>IDENTIFICATION</scope>
</reference>